<gene>
    <name evidence="2" type="ORF">COX18_01835</name>
</gene>
<protein>
    <recommendedName>
        <fullName evidence="1">Ribbon-helix-helix protein CopG domain-containing protein</fullName>
    </recommendedName>
</protein>
<proteinExistence type="predicted"/>
<dbReference type="SUPFAM" id="SSF47598">
    <property type="entry name" value="Ribbon-helix-helix"/>
    <property type="match status" value="1"/>
</dbReference>
<dbReference type="InterPro" id="IPR013321">
    <property type="entry name" value="Arc_rbn_hlx_hlx"/>
</dbReference>
<organism evidence="2 3">
    <name type="scientific">Candidatus Desantisbacteria bacterium CG23_combo_of_CG06-09_8_20_14_all_40_23</name>
    <dbReference type="NCBI Taxonomy" id="1974550"/>
    <lineage>
        <taxon>Bacteria</taxon>
        <taxon>Candidatus Desantisiibacteriota</taxon>
    </lineage>
</organism>
<sequence length="85" mass="9811">MNTQLTVRLPSELYQVLGKEARNIGLNRSDIVRMAIHQYLNSFKHKLDDYPYSKISDLVGITNSGISDLGERHREHLLTRMKKDA</sequence>
<feature type="domain" description="Ribbon-helix-helix protein CopG" evidence="1">
    <location>
        <begin position="4"/>
        <end position="40"/>
    </location>
</feature>
<evidence type="ECO:0000313" key="3">
    <source>
        <dbReference type="Proteomes" id="UP000231067"/>
    </source>
</evidence>
<comment type="caution">
    <text evidence="2">The sequence shown here is derived from an EMBL/GenBank/DDBJ whole genome shotgun (WGS) entry which is preliminary data.</text>
</comment>
<evidence type="ECO:0000259" key="1">
    <source>
        <dbReference type="Pfam" id="PF01402"/>
    </source>
</evidence>
<dbReference type="InterPro" id="IPR010985">
    <property type="entry name" value="Ribbon_hlx_hlx"/>
</dbReference>
<dbReference type="Pfam" id="PF01402">
    <property type="entry name" value="RHH_1"/>
    <property type="match status" value="1"/>
</dbReference>
<accession>A0A2H0A994</accession>
<dbReference type="GO" id="GO:0006355">
    <property type="term" value="P:regulation of DNA-templated transcription"/>
    <property type="evidence" value="ECO:0007669"/>
    <property type="project" value="InterPro"/>
</dbReference>
<evidence type="ECO:0000313" key="2">
    <source>
        <dbReference type="EMBL" id="PIP41963.1"/>
    </source>
</evidence>
<reference evidence="2 3" key="1">
    <citation type="submission" date="2017-09" db="EMBL/GenBank/DDBJ databases">
        <title>Depth-based differentiation of microbial function through sediment-hosted aquifers and enrichment of novel symbionts in the deep terrestrial subsurface.</title>
        <authorList>
            <person name="Probst A.J."/>
            <person name="Ladd B."/>
            <person name="Jarett J.K."/>
            <person name="Geller-Mcgrath D.E."/>
            <person name="Sieber C.M."/>
            <person name="Emerson J.B."/>
            <person name="Anantharaman K."/>
            <person name="Thomas B.C."/>
            <person name="Malmstrom R."/>
            <person name="Stieglmeier M."/>
            <person name="Klingl A."/>
            <person name="Woyke T."/>
            <person name="Ryan C.M."/>
            <person name="Banfield J.F."/>
        </authorList>
    </citation>
    <scope>NUCLEOTIDE SEQUENCE [LARGE SCALE GENOMIC DNA]</scope>
    <source>
        <strain evidence="2">CG23_combo_of_CG06-09_8_20_14_all_40_23</strain>
    </source>
</reference>
<name>A0A2H0A994_9BACT</name>
<dbReference type="Gene3D" id="1.10.1220.10">
    <property type="entry name" value="Met repressor-like"/>
    <property type="match status" value="1"/>
</dbReference>
<dbReference type="InterPro" id="IPR002145">
    <property type="entry name" value="CopG"/>
</dbReference>
<dbReference type="EMBL" id="PCSH01000029">
    <property type="protein sequence ID" value="PIP41963.1"/>
    <property type="molecule type" value="Genomic_DNA"/>
</dbReference>
<dbReference type="AlphaFoldDB" id="A0A2H0A994"/>
<dbReference type="Proteomes" id="UP000231067">
    <property type="component" value="Unassembled WGS sequence"/>
</dbReference>